<dbReference type="AlphaFoldDB" id="A0A379TGU6"/>
<gene>
    <name evidence="1" type="ORF">NCTC8297_05093</name>
</gene>
<evidence type="ECO:0000313" key="2">
    <source>
        <dbReference type="Proteomes" id="UP000254741"/>
    </source>
</evidence>
<dbReference type="InterPro" id="IPR001920">
    <property type="entry name" value="Asp/Glu_race"/>
</dbReference>
<evidence type="ECO:0000313" key="1">
    <source>
        <dbReference type="EMBL" id="SUG49744.1"/>
    </source>
</evidence>
<accession>A0A379TGU6</accession>
<reference evidence="1 2" key="1">
    <citation type="submission" date="2018-06" db="EMBL/GenBank/DDBJ databases">
        <authorList>
            <consortium name="Pathogen Informatics"/>
            <person name="Doyle S."/>
        </authorList>
    </citation>
    <scope>NUCLEOTIDE SEQUENCE [LARGE SCALE GENOMIC DNA]</scope>
    <source>
        <strain evidence="1 2">NCTC8297</strain>
    </source>
</reference>
<dbReference type="EMBL" id="UGXG01000002">
    <property type="protein sequence ID" value="SUG49744.1"/>
    <property type="molecule type" value="Genomic_DNA"/>
</dbReference>
<protein>
    <submittedName>
        <fullName evidence="1">Aspartate racemase</fullName>
    </submittedName>
</protein>
<proteinExistence type="predicted"/>
<dbReference type="Proteomes" id="UP000254741">
    <property type="component" value="Unassembled WGS sequence"/>
</dbReference>
<dbReference type="SUPFAM" id="SSF53681">
    <property type="entry name" value="Aspartate/glutamate racemase"/>
    <property type="match status" value="1"/>
</dbReference>
<name>A0A379TGU6_SALER</name>
<sequence length="54" mass="5844">MGCTEIPLIVAGYEDAVACPMIDSTASLVRAAIRWYESWPDTRATVAGEQRLSA</sequence>
<dbReference type="GO" id="GO:0016855">
    <property type="term" value="F:racemase and epimerase activity, acting on amino acids and derivatives"/>
    <property type="evidence" value="ECO:0007669"/>
    <property type="project" value="InterPro"/>
</dbReference>
<organism evidence="1 2">
    <name type="scientific">Salmonella enterica subsp. arizonae</name>
    <dbReference type="NCBI Taxonomy" id="59203"/>
    <lineage>
        <taxon>Bacteria</taxon>
        <taxon>Pseudomonadati</taxon>
        <taxon>Pseudomonadota</taxon>
        <taxon>Gammaproteobacteria</taxon>
        <taxon>Enterobacterales</taxon>
        <taxon>Enterobacteriaceae</taxon>
        <taxon>Salmonella</taxon>
    </lineage>
</organism>